<dbReference type="SUPFAM" id="SSF46894">
    <property type="entry name" value="C-terminal effector domain of the bipartite response regulators"/>
    <property type="match status" value="1"/>
</dbReference>
<comment type="caution">
    <text evidence="2">The sequence shown here is derived from an EMBL/GenBank/DDBJ whole genome shotgun (WGS) entry which is preliminary data.</text>
</comment>
<dbReference type="InterPro" id="IPR036388">
    <property type="entry name" value="WH-like_DNA-bd_sf"/>
</dbReference>
<organism evidence="2 3">
    <name type="scientific">Kitasatospora atroaurantiaca</name>
    <dbReference type="NCBI Taxonomy" id="285545"/>
    <lineage>
        <taxon>Bacteria</taxon>
        <taxon>Bacillati</taxon>
        <taxon>Actinomycetota</taxon>
        <taxon>Actinomycetes</taxon>
        <taxon>Kitasatosporales</taxon>
        <taxon>Streptomycetaceae</taxon>
        <taxon>Kitasatospora</taxon>
    </lineage>
</organism>
<sequence>MARGTVAPEALEQRVYETALRQTGWTVREAAARLGVAESVVEEALDRLESVGLLRPAPSTPSGYAAVAPDVALTRLFAMEDRQLARHQEQVAHTREAITTVMRDFLDLRAPQRRTLEVEALSTTEQVDSFLDGAASLARHDAWWMHAGSIPTAPALDEMLLRDLGMLGAGIEVRALFLHRHARDPLMAGYLRELSLAGAQVRVATHLPQRMLVVDRDLALVPVDPEDSARGALAVHGTELVPTLRALYEHCWTLATPFQEDVVADAGAPQTSPVEDVLIRLLAEGVKDDAIARRLGVSSRTLSRMISALLERLGVQTRFQAAIELNRRGRLGNAPAGERAA</sequence>
<dbReference type="SMART" id="SM00421">
    <property type="entry name" value="HTH_LUXR"/>
    <property type="match status" value="1"/>
</dbReference>
<accession>A0A561ERK6</accession>
<dbReference type="RefSeq" id="WP_145791370.1">
    <property type="nucleotide sequence ID" value="NZ_BAAABR010000029.1"/>
</dbReference>
<dbReference type="GO" id="GO:0006355">
    <property type="term" value="P:regulation of DNA-templated transcription"/>
    <property type="evidence" value="ECO:0007669"/>
    <property type="project" value="InterPro"/>
</dbReference>
<reference evidence="2 3" key="1">
    <citation type="submission" date="2019-06" db="EMBL/GenBank/DDBJ databases">
        <title>Sequencing the genomes of 1000 actinobacteria strains.</title>
        <authorList>
            <person name="Klenk H.-P."/>
        </authorList>
    </citation>
    <scope>NUCLEOTIDE SEQUENCE [LARGE SCALE GENOMIC DNA]</scope>
    <source>
        <strain evidence="2 3">DSM 41649</strain>
    </source>
</reference>
<evidence type="ECO:0000313" key="3">
    <source>
        <dbReference type="Proteomes" id="UP000318416"/>
    </source>
</evidence>
<dbReference type="Pfam" id="PF13384">
    <property type="entry name" value="HTH_23"/>
    <property type="match status" value="1"/>
</dbReference>
<dbReference type="InterPro" id="IPR051797">
    <property type="entry name" value="TrmB-like"/>
</dbReference>
<gene>
    <name evidence="2" type="ORF">FB465_3264</name>
</gene>
<dbReference type="InterPro" id="IPR016032">
    <property type="entry name" value="Sig_transdc_resp-reg_C-effctor"/>
</dbReference>
<dbReference type="PANTHER" id="PTHR34293:SF1">
    <property type="entry name" value="HTH-TYPE TRANSCRIPTIONAL REGULATOR TRMBL2"/>
    <property type="match status" value="1"/>
</dbReference>
<proteinExistence type="predicted"/>
<keyword evidence="3" id="KW-1185">Reference proteome</keyword>
<dbReference type="AlphaFoldDB" id="A0A561ERK6"/>
<dbReference type="EMBL" id="VIVR01000001">
    <property type="protein sequence ID" value="TWE18214.1"/>
    <property type="molecule type" value="Genomic_DNA"/>
</dbReference>
<name>A0A561ERK6_9ACTN</name>
<evidence type="ECO:0000313" key="2">
    <source>
        <dbReference type="EMBL" id="TWE18214.1"/>
    </source>
</evidence>
<feature type="domain" description="HTH luxR-type" evidence="1">
    <location>
        <begin position="264"/>
        <end position="329"/>
    </location>
</feature>
<protein>
    <submittedName>
        <fullName evidence="2">Regulatory LuxR family protein</fullName>
    </submittedName>
</protein>
<evidence type="ECO:0000259" key="1">
    <source>
        <dbReference type="PROSITE" id="PS50043"/>
    </source>
</evidence>
<dbReference type="OrthoDB" id="3863875at2"/>
<dbReference type="PANTHER" id="PTHR34293">
    <property type="entry name" value="HTH-TYPE TRANSCRIPTIONAL REGULATOR TRMBL2"/>
    <property type="match status" value="1"/>
</dbReference>
<dbReference type="PROSITE" id="PS50043">
    <property type="entry name" value="HTH_LUXR_2"/>
    <property type="match status" value="1"/>
</dbReference>
<dbReference type="Gene3D" id="1.10.10.10">
    <property type="entry name" value="Winged helix-like DNA-binding domain superfamily/Winged helix DNA-binding domain"/>
    <property type="match status" value="2"/>
</dbReference>
<dbReference type="InterPro" id="IPR000792">
    <property type="entry name" value="Tscrpt_reg_LuxR_C"/>
</dbReference>
<dbReference type="GO" id="GO:0003677">
    <property type="term" value="F:DNA binding"/>
    <property type="evidence" value="ECO:0007669"/>
    <property type="project" value="InterPro"/>
</dbReference>
<dbReference type="Proteomes" id="UP000318416">
    <property type="component" value="Unassembled WGS sequence"/>
</dbReference>